<evidence type="ECO:0000313" key="1">
    <source>
        <dbReference type="EMBL" id="QTA90115.1"/>
    </source>
</evidence>
<accession>A0A975BS84</accession>
<gene>
    <name evidence="1" type="ORF">dnm_061760</name>
</gene>
<organism evidence="1 2">
    <name type="scientific">Desulfonema magnum</name>
    <dbReference type="NCBI Taxonomy" id="45655"/>
    <lineage>
        <taxon>Bacteria</taxon>
        <taxon>Pseudomonadati</taxon>
        <taxon>Thermodesulfobacteriota</taxon>
        <taxon>Desulfobacteria</taxon>
        <taxon>Desulfobacterales</taxon>
        <taxon>Desulfococcaceae</taxon>
        <taxon>Desulfonema</taxon>
    </lineage>
</organism>
<name>A0A975BS84_9BACT</name>
<evidence type="ECO:0000313" key="2">
    <source>
        <dbReference type="Proteomes" id="UP000663722"/>
    </source>
</evidence>
<protein>
    <submittedName>
        <fullName evidence="1">Uncharacterized protein</fullName>
    </submittedName>
</protein>
<proteinExistence type="predicted"/>
<keyword evidence="2" id="KW-1185">Reference proteome</keyword>
<dbReference type="AlphaFoldDB" id="A0A975BS84"/>
<sequence>MGVNSDLGKLRRIPKGITGFFIRTKSEELIIRFHKCLFCIYTLL</sequence>
<dbReference type="Proteomes" id="UP000663722">
    <property type="component" value="Chromosome"/>
</dbReference>
<dbReference type="KEGG" id="dmm:dnm_061760"/>
<dbReference type="EMBL" id="CP061800">
    <property type="protein sequence ID" value="QTA90115.1"/>
    <property type="molecule type" value="Genomic_DNA"/>
</dbReference>
<reference evidence="1" key="1">
    <citation type="journal article" date="2021" name="Microb. Physiol.">
        <title>Proteogenomic Insights into the Physiology of Marine, Sulfate-Reducing, Filamentous Desulfonema limicola and Desulfonema magnum.</title>
        <authorList>
            <person name="Schnaars V."/>
            <person name="Wohlbrand L."/>
            <person name="Scheve S."/>
            <person name="Hinrichs C."/>
            <person name="Reinhardt R."/>
            <person name="Rabus R."/>
        </authorList>
    </citation>
    <scope>NUCLEOTIDE SEQUENCE</scope>
    <source>
        <strain evidence="1">4be13</strain>
    </source>
</reference>